<proteinExistence type="predicted"/>
<comment type="caution">
    <text evidence="1">The sequence shown here is derived from an EMBL/GenBank/DDBJ whole genome shotgun (WGS) entry which is preliminary data.</text>
</comment>
<keyword evidence="2" id="KW-1185">Reference proteome</keyword>
<organism evidence="1 2">
    <name type="scientific">Ornithinibacillus xuwenensis</name>
    <dbReference type="NCBI Taxonomy" id="3144668"/>
    <lineage>
        <taxon>Bacteria</taxon>
        <taxon>Bacillati</taxon>
        <taxon>Bacillota</taxon>
        <taxon>Bacilli</taxon>
        <taxon>Bacillales</taxon>
        <taxon>Bacillaceae</taxon>
        <taxon>Ornithinibacillus</taxon>
    </lineage>
</organism>
<gene>
    <name evidence="1" type="ORF">ABC228_04105</name>
</gene>
<name>A0ABU9XDL9_9BACI</name>
<protein>
    <submittedName>
        <fullName evidence="1">DUF4279 domain-containing protein</fullName>
    </submittedName>
</protein>
<evidence type="ECO:0000313" key="2">
    <source>
        <dbReference type="Proteomes" id="UP001444625"/>
    </source>
</evidence>
<dbReference type="Proteomes" id="UP001444625">
    <property type="component" value="Unassembled WGS sequence"/>
</dbReference>
<dbReference type="InterPro" id="IPR025459">
    <property type="entry name" value="DUF4279"/>
</dbReference>
<dbReference type="Pfam" id="PF14106">
    <property type="entry name" value="DUF4279"/>
    <property type="match status" value="1"/>
</dbReference>
<sequence length="151" mass="17273">MTNRTSVEVFLSFIGKEPNYDFSLSTVTDKLRVTPTSTSKKGEQIGTSSLPERQYSNTIWMYSTGRIETYDFEMVTQMIVRTFKDKVRTIKELIRELEIEPWFCAITSVEDGISPGYSLSLEVMDFAISIGAEFEIDQYVSGFVEDDLEEV</sequence>
<dbReference type="RefSeq" id="WP_345823811.1">
    <property type="nucleotide sequence ID" value="NZ_JBDIML010000001.1"/>
</dbReference>
<evidence type="ECO:0000313" key="1">
    <source>
        <dbReference type="EMBL" id="MEN2766359.1"/>
    </source>
</evidence>
<reference evidence="1 2" key="1">
    <citation type="submission" date="2024-05" db="EMBL/GenBank/DDBJ databases">
        <authorList>
            <person name="Haq I."/>
            <person name="Ullah Z."/>
            <person name="Ahmad R."/>
            <person name="Li M."/>
            <person name="Tong Y."/>
        </authorList>
    </citation>
    <scope>NUCLEOTIDE SEQUENCE [LARGE SCALE GENOMIC DNA]</scope>
    <source>
        <strain evidence="1 2">16A2E</strain>
    </source>
</reference>
<dbReference type="EMBL" id="JBDIML010000001">
    <property type="protein sequence ID" value="MEN2766359.1"/>
    <property type="molecule type" value="Genomic_DNA"/>
</dbReference>
<accession>A0ABU9XDL9</accession>